<feature type="transmembrane region" description="Helical" evidence="10">
    <location>
        <begin position="135"/>
        <end position="156"/>
    </location>
</feature>
<dbReference type="PROSITE" id="PS00237">
    <property type="entry name" value="G_PROTEIN_RECEP_F1_1"/>
    <property type="match status" value="1"/>
</dbReference>
<dbReference type="KEGG" id="aten:116307991"/>
<keyword evidence="5 9" id="KW-0297">G-protein coupled receptor</keyword>
<evidence type="ECO:0000256" key="1">
    <source>
        <dbReference type="ARBA" id="ARBA00004651"/>
    </source>
</evidence>
<dbReference type="PROSITE" id="PS50262">
    <property type="entry name" value="G_PROTEIN_RECEP_F1_2"/>
    <property type="match status" value="1"/>
</dbReference>
<dbReference type="Gene3D" id="1.20.1070.10">
    <property type="entry name" value="Rhodopsin 7-helix transmembrane proteins"/>
    <property type="match status" value="1"/>
</dbReference>
<evidence type="ECO:0000256" key="10">
    <source>
        <dbReference type="SAM" id="Phobius"/>
    </source>
</evidence>
<evidence type="ECO:0000256" key="5">
    <source>
        <dbReference type="ARBA" id="ARBA00023040"/>
    </source>
</evidence>
<dbReference type="SMART" id="SM01381">
    <property type="entry name" value="7TM_GPCR_Srsx"/>
    <property type="match status" value="1"/>
</dbReference>
<keyword evidence="4 10" id="KW-1133">Transmembrane helix</keyword>
<dbReference type="SUPFAM" id="SSF81321">
    <property type="entry name" value="Family A G protein-coupled receptor-like"/>
    <property type="match status" value="1"/>
</dbReference>
<dbReference type="GO" id="GO:0005886">
    <property type="term" value="C:plasma membrane"/>
    <property type="evidence" value="ECO:0007669"/>
    <property type="project" value="UniProtKB-SubCell"/>
</dbReference>
<sequence>MIDYNSTINNSEIIVNGGATEKPLWYWIINTFISMVTVSGNGLVIYVLVTRRRLLTPVNWFVLSLSISDFLIGLFLPPMSAICEYGFKCNKRIFYLFYNSLMSLAVINIFTMTFDRYFGIVYPLKYHLYMTNTRIRILLACSWVTPVILSCIPVTWSNAPPDVAATSKRIHTSIMLAIFEFFPPVLMLLMYIRILLTARRHARQTANQIAQLNYNQYSHNASRNRTERSVRVIGAVVMLFVFCWLLDIYKSICWHYHVCSLSPNAVCVSIVLLYLNSAVNPLVYALLKNDFKREIRNLFCCTQSSVANTTLEMTENKNDKNTLRDSVYHPERTCT</sequence>
<dbReference type="AlphaFoldDB" id="A0A6P8J3L2"/>
<dbReference type="RefSeq" id="XP_031574207.1">
    <property type="nucleotide sequence ID" value="XM_031718347.1"/>
</dbReference>
<keyword evidence="8 9" id="KW-0807">Transducer</keyword>
<evidence type="ECO:0000256" key="4">
    <source>
        <dbReference type="ARBA" id="ARBA00022989"/>
    </source>
</evidence>
<reference evidence="13 14" key="1">
    <citation type="submission" date="2025-04" db="UniProtKB">
        <authorList>
            <consortium name="RefSeq"/>
        </authorList>
    </citation>
    <scope>IDENTIFICATION</scope>
    <source>
        <tissue evidence="13 14">Tentacle</tissue>
    </source>
</reference>
<evidence type="ECO:0000313" key="14">
    <source>
        <dbReference type="RefSeq" id="XP_031574207.1"/>
    </source>
</evidence>
<protein>
    <submittedName>
        <fullName evidence="13 14">Alpha-2A adrenergic receptor-like</fullName>
    </submittedName>
</protein>
<evidence type="ECO:0000256" key="2">
    <source>
        <dbReference type="ARBA" id="ARBA00022475"/>
    </source>
</evidence>
<evidence type="ECO:0000313" key="13">
    <source>
        <dbReference type="RefSeq" id="XP_031574199.1"/>
    </source>
</evidence>
<feature type="transmembrane region" description="Helical" evidence="10">
    <location>
        <begin position="261"/>
        <end position="287"/>
    </location>
</feature>
<dbReference type="RefSeq" id="XP_031574199.1">
    <property type="nucleotide sequence ID" value="XM_031718339.1"/>
</dbReference>
<keyword evidence="3 9" id="KW-0812">Transmembrane</keyword>
<evidence type="ECO:0000313" key="12">
    <source>
        <dbReference type="Proteomes" id="UP000515163"/>
    </source>
</evidence>
<keyword evidence="6 10" id="KW-0472">Membrane</keyword>
<dbReference type="InterPro" id="IPR050569">
    <property type="entry name" value="TAAR"/>
</dbReference>
<comment type="similarity">
    <text evidence="9">Belongs to the G-protein coupled receptor 1 family.</text>
</comment>
<dbReference type="GeneID" id="116307991"/>
<dbReference type="PANTHER" id="PTHR24249">
    <property type="entry name" value="HISTAMINE RECEPTOR-RELATED G-PROTEIN COUPLED RECEPTOR"/>
    <property type="match status" value="1"/>
</dbReference>
<evidence type="ECO:0000256" key="7">
    <source>
        <dbReference type="ARBA" id="ARBA00023170"/>
    </source>
</evidence>
<feature type="transmembrane region" description="Helical" evidence="10">
    <location>
        <begin position="230"/>
        <end position="249"/>
    </location>
</feature>
<evidence type="ECO:0000256" key="3">
    <source>
        <dbReference type="ARBA" id="ARBA00022692"/>
    </source>
</evidence>
<evidence type="ECO:0000256" key="8">
    <source>
        <dbReference type="ARBA" id="ARBA00023224"/>
    </source>
</evidence>
<accession>A0A6P8J3L2</accession>
<evidence type="ECO:0000256" key="6">
    <source>
        <dbReference type="ARBA" id="ARBA00023136"/>
    </source>
</evidence>
<feature type="domain" description="G-protein coupled receptors family 1 profile" evidence="11">
    <location>
        <begin position="40"/>
        <end position="284"/>
    </location>
</feature>
<dbReference type="InterPro" id="IPR000276">
    <property type="entry name" value="GPCR_Rhodpsn"/>
</dbReference>
<keyword evidence="7 9" id="KW-0675">Receptor</keyword>
<keyword evidence="2" id="KW-1003">Cell membrane</keyword>
<dbReference type="InterPro" id="IPR017452">
    <property type="entry name" value="GPCR_Rhodpsn_7TM"/>
</dbReference>
<proteinExistence type="inferred from homology"/>
<feature type="transmembrane region" description="Helical" evidence="10">
    <location>
        <begin position="176"/>
        <end position="196"/>
    </location>
</feature>
<feature type="transmembrane region" description="Helical" evidence="10">
    <location>
        <begin position="24"/>
        <end position="48"/>
    </location>
</feature>
<keyword evidence="12" id="KW-1185">Reference proteome</keyword>
<feature type="transmembrane region" description="Helical" evidence="10">
    <location>
        <begin position="60"/>
        <end position="81"/>
    </location>
</feature>
<dbReference type="Pfam" id="PF00001">
    <property type="entry name" value="7tm_1"/>
    <property type="match status" value="1"/>
</dbReference>
<feature type="transmembrane region" description="Helical" evidence="10">
    <location>
        <begin position="93"/>
        <end position="114"/>
    </location>
</feature>
<dbReference type="GO" id="GO:0004930">
    <property type="term" value="F:G protein-coupled receptor activity"/>
    <property type="evidence" value="ECO:0007669"/>
    <property type="project" value="UniProtKB-KW"/>
</dbReference>
<dbReference type="OrthoDB" id="10042731at2759"/>
<organism evidence="12 13">
    <name type="scientific">Actinia tenebrosa</name>
    <name type="common">Australian red waratah sea anemone</name>
    <dbReference type="NCBI Taxonomy" id="6105"/>
    <lineage>
        <taxon>Eukaryota</taxon>
        <taxon>Metazoa</taxon>
        <taxon>Cnidaria</taxon>
        <taxon>Anthozoa</taxon>
        <taxon>Hexacorallia</taxon>
        <taxon>Actiniaria</taxon>
        <taxon>Actiniidae</taxon>
        <taxon>Actinia</taxon>
    </lineage>
</organism>
<dbReference type="PRINTS" id="PR00237">
    <property type="entry name" value="GPCRRHODOPSN"/>
</dbReference>
<name>A0A6P8J3L2_ACTTE</name>
<dbReference type="PANTHER" id="PTHR24249:SF372">
    <property type="entry name" value="G-PROTEIN COUPLED RECEPTORS FAMILY 1 PROFILE DOMAIN-CONTAINING PROTEIN"/>
    <property type="match status" value="1"/>
</dbReference>
<evidence type="ECO:0000256" key="9">
    <source>
        <dbReference type="RuleBase" id="RU000688"/>
    </source>
</evidence>
<gene>
    <name evidence="13 14" type="primary">LOC116307991</name>
</gene>
<evidence type="ECO:0000259" key="11">
    <source>
        <dbReference type="PROSITE" id="PS50262"/>
    </source>
</evidence>
<comment type="subcellular location">
    <subcellularLocation>
        <location evidence="1">Cell membrane</location>
        <topology evidence="1">Multi-pass membrane protein</topology>
    </subcellularLocation>
</comment>
<dbReference type="Proteomes" id="UP000515163">
    <property type="component" value="Unplaced"/>
</dbReference>